<evidence type="ECO:0000313" key="1">
    <source>
        <dbReference type="EMBL" id="CUP19026.1"/>
    </source>
</evidence>
<dbReference type="Proteomes" id="UP000095594">
    <property type="component" value="Unassembled WGS sequence"/>
</dbReference>
<dbReference type="RefSeq" id="WP_055268252.1">
    <property type="nucleotide sequence ID" value="NZ_CABIXQ010000030.1"/>
</dbReference>
<organism evidence="1 2">
    <name type="scientific">Clostridium disporicum</name>
    <dbReference type="NCBI Taxonomy" id="84024"/>
    <lineage>
        <taxon>Bacteria</taxon>
        <taxon>Bacillati</taxon>
        <taxon>Bacillota</taxon>
        <taxon>Clostridia</taxon>
        <taxon>Eubacteriales</taxon>
        <taxon>Clostridiaceae</taxon>
        <taxon>Clostridium</taxon>
    </lineage>
</organism>
<dbReference type="EMBL" id="CYZX01000030">
    <property type="protein sequence ID" value="CUP19026.1"/>
    <property type="molecule type" value="Genomic_DNA"/>
</dbReference>
<proteinExistence type="predicted"/>
<dbReference type="OrthoDB" id="9884260at2"/>
<sequence length="145" mass="17071">MKDREMKRAKEVIEKGDGRHMYTMEQLLFRLSIKIPNQNINEVIDKLKRLSIVPSAIFKTSCGLIVEWWTMRCQVILDYNNYIKLIKEFLEYVDSIGVNEWIFDTGCLSDSLPVEYDNLEVIINPRFTVENFNNTGEIEINDETK</sequence>
<reference evidence="1 2" key="1">
    <citation type="submission" date="2015-09" db="EMBL/GenBank/DDBJ databases">
        <authorList>
            <consortium name="Pathogen Informatics"/>
        </authorList>
    </citation>
    <scope>NUCLEOTIDE SEQUENCE [LARGE SCALE GENOMIC DNA]</scope>
    <source>
        <strain evidence="1 2">2789STDY5834856</strain>
    </source>
</reference>
<name>A0A174L8K6_9CLOT</name>
<protein>
    <submittedName>
        <fullName evidence="1">Uncharacterized protein</fullName>
    </submittedName>
</protein>
<accession>A0A174L8K6</accession>
<dbReference type="AlphaFoldDB" id="A0A174L8K6"/>
<evidence type="ECO:0000313" key="2">
    <source>
        <dbReference type="Proteomes" id="UP000095594"/>
    </source>
</evidence>
<gene>
    <name evidence="1" type="ORF">ERS852471_03172</name>
</gene>